<feature type="domain" description="Peptidase M16 N-terminal" evidence="2">
    <location>
        <begin position="58"/>
        <end position="173"/>
    </location>
</feature>
<name>A0A0E3ZJD1_9BACT</name>
<accession>A0A0E3ZJD1</accession>
<gene>
    <name evidence="4" type="ORF">PKOR_05760</name>
</gene>
<evidence type="ECO:0000256" key="1">
    <source>
        <dbReference type="SAM" id="SignalP"/>
    </source>
</evidence>
<evidence type="ECO:0000259" key="2">
    <source>
        <dbReference type="Pfam" id="PF00675"/>
    </source>
</evidence>
<dbReference type="PANTHER" id="PTHR11851:SF224">
    <property type="entry name" value="PROCESSING PROTEASE"/>
    <property type="match status" value="1"/>
</dbReference>
<evidence type="ECO:0000259" key="3">
    <source>
        <dbReference type="Pfam" id="PF05193"/>
    </source>
</evidence>
<organism evidence="4 5">
    <name type="scientific">Pontibacter korlensis</name>
    <dbReference type="NCBI Taxonomy" id="400092"/>
    <lineage>
        <taxon>Bacteria</taxon>
        <taxon>Pseudomonadati</taxon>
        <taxon>Bacteroidota</taxon>
        <taxon>Cytophagia</taxon>
        <taxon>Cytophagales</taxon>
        <taxon>Hymenobacteraceae</taxon>
        <taxon>Pontibacter</taxon>
    </lineage>
</organism>
<dbReference type="SUPFAM" id="SSF63411">
    <property type="entry name" value="LuxS/MPP-like metallohydrolase"/>
    <property type="match status" value="2"/>
</dbReference>
<dbReference type="AlphaFoldDB" id="A0A0E3ZJD1"/>
<dbReference type="PATRIC" id="fig|400092.3.peg.1277"/>
<dbReference type="InterPro" id="IPR011249">
    <property type="entry name" value="Metalloenz_LuxS/M16"/>
</dbReference>
<keyword evidence="5" id="KW-1185">Reference proteome</keyword>
<dbReference type="GO" id="GO:0046872">
    <property type="term" value="F:metal ion binding"/>
    <property type="evidence" value="ECO:0007669"/>
    <property type="project" value="InterPro"/>
</dbReference>
<dbReference type="HOGENOM" id="CLU_009902_6_1_10"/>
<reference evidence="4 5" key="1">
    <citation type="journal article" date="2015" name="Sci. Rep.">
        <title>Unraveling adaptation of Pontibacter korlensis to radiation and infertility in desert through complete genome and comparative transcriptomic analysis.</title>
        <authorList>
            <person name="Dai J."/>
            <person name="Dai W."/>
            <person name="Qiu C."/>
            <person name="Yang Z."/>
            <person name="Zhang Y."/>
            <person name="Zhou M."/>
            <person name="Zhang L."/>
            <person name="Fang C."/>
            <person name="Gao Q."/>
            <person name="Yang Q."/>
            <person name="Li X."/>
            <person name="Wang Z."/>
            <person name="Wang Z."/>
            <person name="Jia Z."/>
            <person name="Chen X."/>
        </authorList>
    </citation>
    <scope>NUCLEOTIDE SEQUENCE [LARGE SCALE GENOMIC DNA]</scope>
    <source>
        <strain evidence="4 5">X14-1T</strain>
    </source>
</reference>
<evidence type="ECO:0000313" key="4">
    <source>
        <dbReference type="EMBL" id="AKD05544.1"/>
    </source>
</evidence>
<dbReference type="InterPro" id="IPR050361">
    <property type="entry name" value="MPP/UQCRC_Complex"/>
</dbReference>
<dbReference type="Gene3D" id="2.50.20.10">
    <property type="entry name" value="Lipoprotein localisation LolA/LolB/LppX"/>
    <property type="match status" value="1"/>
</dbReference>
<dbReference type="InterPro" id="IPR007863">
    <property type="entry name" value="Peptidase_M16_C"/>
</dbReference>
<dbReference type="EMBL" id="CP009621">
    <property type="protein sequence ID" value="AKD05544.1"/>
    <property type="molecule type" value="Genomic_DNA"/>
</dbReference>
<proteinExistence type="predicted"/>
<dbReference type="Pfam" id="PF05193">
    <property type="entry name" value="Peptidase_M16_C"/>
    <property type="match status" value="1"/>
</dbReference>
<evidence type="ECO:0000313" key="5">
    <source>
        <dbReference type="Proteomes" id="UP000033109"/>
    </source>
</evidence>
<protein>
    <recommendedName>
        <fullName evidence="6">Peptidase M16</fullName>
    </recommendedName>
</protein>
<feature type="signal peptide" evidence="1">
    <location>
        <begin position="1"/>
        <end position="22"/>
    </location>
</feature>
<dbReference type="PANTHER" id="PTHR11851">
    <property type="entry name" value="METALLOPROTEASE"/>
    <property type="match status" value="1"/>
</dbReference>
<dbReference type="KEGG" id="pko:PKOR_05760"/>
<feature type="chain" id="PRO_5002417118" description="Peptidase M16" evidence="1">
    <location>
        <begin position="23"/>
        <end position="695"/>
    </location>
</feature>
<dbReference type="STRING" id="400092.PKOR_05760"/>
<dbReference type="InterPro" id="IPR011765">
    <property type="entry name" value="Pept_M16_N"/>
</dbReference>
<feature type="domain" description="Peptidase M16 C-terminal" evidence="3">
    <location>
        <begin position="199"/>
        <end position="376"/>
    </location>
</feature>
<keyword evidence="1" id="KW-0732">Signal</keyword>
<dbReference type="Gene3D" id="3.30.830.10">
    <property type="entry name" value="Metalloenzyme, LuxS/M16 peptidase-like"/>
    <property type="match status" value="2"/>
</dbReference>
<evidence type="ECO:0008006" key="6">
    <source>
        <dbReference type="Google" id="ProtNLM"/>
    </source>
</evidence>
<sequence length="695" mass="76966">MKKLYSTAFLALALMCVMPAQAQTKETPPPPGPAPKIELGQYEHFTLKNGLKVYVVENHKQPVVSLSLVLDRDPILEGDKAGYVQAAGQMMRTGTTNRTKDQFDEQVDFVGAELSFSSTGFNASSLKKHLPTLLDLTTDALLNPKFTQEELDKIKKQMKASLAQSKDNPDAIASRTHNLVLYGKDHPYGELMTEQTVDNFTLQDIQNYYNTYYKPNIGYLAVVGDVTPKEMKKLLKKSFGKWQKGTVQEAKYELPQQPEQTQVVIVDRPSSVQSSLVLTNPIDLKPGAEDAVAASLMNNILGGGMDARLFQNLRETHGYTYGAYSSINSDEILGRFNASANVRNAVTDSAVVEFMNELTKIRSERVSDEELRDAKAYVMGSFGRGLENPATVAVYAINTARYGLPEDYYPNYLKKVEAVTAEDVQRVAQKYINPDKMYVLAVGNASEIAAKLKKFDKDDSQITYYNTIGEKVDRKAMGVPAGLTAEQVINDYIKAIGGKANIEKLKDVSITSNATIQGMTLVFKQQQKGDDKFAVQVLMNNSPMQRVIINGNKGKMEAPMQGMNKEMTAEELKVQKLEANLFPMLQYDKLGIKTKLTGVESVDGIEAFAVEVTQPNGQKATHYFAKDSGLRLKEVNSLETPQGIITQTKTYGNYKEVNGVKFPYVTETVVGPQTIKAEVQNIEVNKGLSDDTFKL</sequence>
<dbReference type="Proteomes" id="UP000033109">
    <property type="component" value="Chromosome"/>
</dbReference>
<dbReference type="Pfam" id="PF00675">
    <property type="entry name" value="Peptidase_M16"/>
    <property type="match status" value="1"/>
</dbReference>